<feature type="transmembrane region" description="Helical" evidence="1">
    <location>
        <begin position="1015"/>
        <end position="1041"/>
    </location>
</feature>
<dbReference type="InterPro" id="IPR001036">
    <property type="entry name" value="Acrflvin-R"/>
</dbReference>
<feature type="transmembrane region" description="Helical" evidence="1">
    <location>
        <begin position="942"/>
        <end position="966"/>
    </location>
</feature>
<protein>
    <submittedName>
        <fullName evidence="2">Hydrophobic/amphiphilic exporter-1, HAE1 family</fullName>
    </submittedName>
</protein>
<evidence type="ECO:0000313" key="3">
    <source>
        <dbReference type="Proteomes" id="UP000184001"/>
    </source>
</evidence>
<evidence type="ECO:0000313" key="2">
    <source>
        <dbReference type="EMBL" id="SHI53382.1"/>
    </source>
</evidence>
<proteinExistence type="predicted"/>
<dbReference type="Gene3D" id="3.30.2090.10">
    <property type="entry name" value="Multidrug efflux transporter AcrB TolC docking domain, DN and DC subdomains"/>
    <property type="match status" value="2"/>
</dbReference>
<keyword evidence="1" id="KW-0472">Membrane</keyword>
<dbReference type="RefSeq" id="WP_020001372.1">
    <property type="nucleotide sequence ID" value="NZ_CP192219.1"/>
</dbReference>
<dbReference type="InterPro" id="IPR027463">
    <property type="entry name" value="AcrB_DN_DC_subdom"/>
</dbReference>
<comment type="caution">
    <text evidence="2">The sequence shown here is derived from an EMBL/GenBank/DDBJ whole genome shotgun (WGS) entry which is preliminary data.</text>
</comment>
<keyword evidence="1" id="KW-1133">Transmembrane helix</keyword>
<accession>A0A8G2C6Y0</accession>
<organism evidence="2 3">
    <name type="scientific">Halodesulfovibrio aestuarii</name>
    <dbReference type="NCBI Taxonomy" id="126333"/>
    <lineage>
        <taxon>Bacteria</taxon>
        <taxon>Pseudomonadati</taxon>
        <taxon>Thermodesulfobacteriota</taxon>
        <taxon>Desulfovibrionia</taxon>
        <taxon>Desulfovibrionales</taxon>
        <taxon>Desulfovibrionaceae</taxon>
        <taxon>Halodesulfovibrio</taxon>
    </lineage>
</organism>
<dbReference type="PANTHER" id="PTHR32063">
    <property type="match status" value="1"/>
</dbReference>
<dbReference type="Gene3D" id="3.30.70.1440">
    <property type="entry name" value="Multidrug efflux transporter AcrB pore domain"/>
    <property type="match status" value="1"/>
</dbReference>
<dbReference type="GO" id="GO:0042910">
    <property type="term" value="F:xenobiotic transmembrane transporter activity"/>
    <property type="evidence" value="ECO:0007669"/>
    <property type="project" value="TreeGrafter"/>
</dbReference>
<feature type="transmembrane region" description="Helical" evidence="1">
    <location>
        <begin position="390"/>
        <end position="412"/>
    </location>
</feature>
<feature type="transmembrane region" description="Helical" evidence="1">
    <location>
        <begin position="883"/>
        <end position="901"/>
    </location>
</feature>
<evidence type="ECO:0000256" key="1">
    <source>
        <dbReference type="SAM" id="Phobius"/>
    </source>
</evidence>
<dbReference type="SUPFAM" id="SSF82693">
    <property type="entry name" value="Multidrug efflux transporter AcrB pore domain, PN1, PN2, PC1 and PC2 subdomains"/>
    <property type="match status" value="2"/>
</dbReference>
<feature type="transmembrane region" description="Helical" evidence="1">
    <location>
        <begin position="432"/>
        <end position="452"/>
    </location>
</feature>
<dbReference type="Pfam" id="PF00873">
    <property type="entry name" value="ACR_tran"/>
    <property type="match status" value="1"/>
</dbReference>
<dbReference type="Gene3D" id="3.30.70.1320">
    <property type="entry name" value="Multidrug efflux transporter AcrB pore domain like"/>
    <property type="match status" value="1"/>
</dbReference>
<dbReference type="SUPFAM" id="SSF82866">
    <property type="entry name" value="Multidrug efflux transporter AcrB transmembrane domain"/>
    <property type="match status" value="2"/>
</dbReference>
<reference evidence="2 3" key="1">
    <citation type="submission" date="2016-11" db="EMBL/GenBank/DDBJ databases">
        <authorList>
            <person name="Varghese N."/>
            <person name="Submissions S."/>
        </authorList>
    </citation>
    <scope>NUCLEOTIDE SEQUENCE [LARGE SCALE GENOMIC DNA]</scope>
    <source>
        <strain evidence="2 3">DSM 17919</strain>
    </source>
</reference>
<sequence length="1056" mass="117919">MRSVIAFTLNQKVLVNLAFLVLMILGVISILTIPVDRMPYVKMGKVHIGAFLPGASPSDVESLVTRKIEDALDSLEQVEYIRSRSYRENSSILVKFIDDSDYHKLYDELRFKVLSIQNDLPADMDPPTFTEIAIDEWLPALNVILVGNRSNRALSLIAEELKNEFSRIPGVKDVRLNGEYSREYHVDLSPAKMTQYKITLEDVRKALLDANVSIPAGDFDAGESEYIVVVDERFRTQSDIENVILRRDNEGSFVRVGDVMTKAQFGYRDPHVITSVNGKDCITIAIMKQSTGNAIAICDTVEQIVQRHKERLSANKVQPVITQDQRVFIDESMNVMGSNLLVGITLVLVIIWIVMGLRNAVITTIGIPFSFLVTMIFMKVTGNSLNEITLFAFVLVAGIIVDDAIVVIENIYRHIQLGEPLKSAVVDGAAEVAVPVISATSTTVAAFLPMLIMSGSTGEFFAQIPIAVSFALASSLLECLLILPLHFYDWPGVKRFAHGYTPPVDQAFMVKLKECAVSILRIFMKHRAKSISVVFIAFLGALFIFGVSVSGTLPLLRIKFFPDNYNIFYVNVEAPAGTSLQEVSRRLKELTVEIDSKGKNVVRAATAFAGFYVNEDYEQVYGSNYGTINVELPEINSRVFADYPTNDPIAHLSTMRKEMTAYAHKHWGDRWIVRVRAESDGPPTGKDLTIRVMGGDTLNVDLLTRDVWNYLKTNKEFSQYLVDLRPDTGYPNRIVRFIPDEMQVSQYELTPRLVARMAGSILDGALVGEFRADDEDIDLRMQVDKRFLRSPEDALNIPVIEENMGPIRLGDLVKIETYTEPGQFNRFQGERAITLSANIQPGAPFSPPYVVNKIIKYYSTVRTKYPGATLNFAGEYESTQKSYSSLMFAFLIALLIIYMILATQFNSYVQPLIILSAVVFALIGVVYGVFLTRTLFTINSFIATVGVTGVVVNDSLVLIAFLNNLYKSGMHRDDVVYEGVRVRLRPILLTTLTTTLGLLPMAVGIPYYSLNWGTMAATFVAGLCTATLLTLFIVPVLWHIFIGMHERITKSDAMEK</sequence>
<feature type="transmembrane region" description="Helical" evidence="1">
    <location>
        <begin position="531"/>
        <end position="556"/>
    </location>
</feature>
<dbReference type="Gene3D" id="1.20.1640.10">
    <property type="entry name" value="Multidrug efflux transporter AcrB transmembrane domain"/>
    <property type="match status" value="2"/>
</dbReference>
<feature type="transmembrane region" description="Helical" evidence="1">
    <location>
        <begin position="13"/>
        <end position="35"/>
    </location>
</feature>
<name>A0A8G2C6Y0_9BACT</name>
<gene>
    <name evidence="2" type="ORF">SAMN05660830_00232</name>
</gene>
<dbReference type="EMBL" id="FQZR01000002">
    <property type="protein sequence ID" value="SHI53382.1"/>
    <property type="molecule type" value="Genomic_DNA"/>
</dbReference>
<feature type="transmembrane region" description="Helical" evidence="1">
    <location>
        <begin position="360"/>
        <end position="378"/>
    </location>
</feature>
<feature type="transmembrane region" description="Helical" evidence="1">
    <location>
        <begin position="335"/>
        <end position="354"/>
    </location>
</feature>
<feature type="transmembrane region" description="Helical" evidence="1">
    <location>
        <begin position="908"/>
        <end position="930"/>
    </location>
</feature>
<keyword evidence="1" id="KW-0812">Transmembrane</keyword>
<dbReference type="PANTHER" id="PTHR32063:SF33">
    <property type="entry name" value="RND SUPERFAMILY EFFLUX PUMP PERMEASE COMPONENT"/>
    <property type="match status" value="1"/>
</dbReference>
<dbReference type="GO" id="GO:0005886">
    <property type="term" value="C:plasma membrane"/>
    <property type="evidence" value="ECO:0007669"/>
    <property type="project" value="TreeGrafter"/>
</dbReference>
<dbReference type="PRINTS" id="PR00702">
    <property type="entry name" value="ACRIFLAVINRP"/>
</dbReference>
<feature type="transmembrane region" description="Helical" evidence="1">
    <location>
        <begin position="987"/>
        <end position="1009"/>
    </location>
</feature>
<dbReference type="AlphaFoldDB" id="A0A8G2C6Y0"/>
<dbReference type="Proteomes" id="UP000184001">
    <property type="component" value="Unassembled WGS sequence"/>
</dbReference>
<dbReference type="Gene3D" id="3.30.70.1430">
    <property type="entry name" value="Multidrug efflux transporter AcrB pore domain"/>
    <property type="match status" value="2"/>
</dbReference>
<feature type="transmembrane region" description="Helical" evidence="1">
    <location>
        <begin position="464"/>
        <end position="487"/>
    </location>
</feature>
<dbReference type="SUPFAM" id="SSF82714">
    <property type="entry name" value="Multidrug efflux transporter AcrB TolC docking domain, DN and DC subdomains"/>
    <property type="match status" value="2"/>
</dbReference>